<reference evidence="2 3" key="1">
    <citation type="submission" date="2018-09" db="EMBL/GenBank/DDBJ databases">
        <title>A high-quality reference genome of wild soybean provides a powerful tool to mine soybean genomes.</title>
        <authorList>
            <person name="Xie M."/>
            <person name="Chung C.Y.L."/>
            <person name="Li M.-W."/>
            <person name="Wong F.-L."/>
            <person name="Chan T.-F."/>
            <person name="Lam H.-M."/>
        </authorList>
    </citation>
    <scope>NUCLEOTIDE SEQUENCE [LARGE SCALE GENOMIC DNA]</scope>
    <source>
        <strain evidence="3">cv. W05</strain>
        <tissue evidence="2">Hypocotyl of etiolated seedlings</tissue>
    </source>
</reference>
<evidence type="ECO:0000313" key="3">
    <source>
        <dbReference type="Proteomes" id="UP000289340"/>
    </source>
</evidence>
<organism evidence="2 3">
    <name type="scientific">Glycine soja</name>
    <name type="common">Wild soybean</name>
    <dbReference type="NCBI Taxonomy" id="3848"/>
    <lineage>
        <taxon>Eukaryota</taxon>
        <taxon>Viridiplantae</taxon>
        <taxon>Streptophyta</taxon>
        <taxon>Embryophyta</taxon>
        <taxon>Tracheophyta</taxon>
        <taxon>Spermatophyta</taxon>
        <taxon>Magnoliopsida</taxon>
        <taxon>eudicotyledons</taxon>
        <taxon>Gunneridae</taxon>
        <taxon>Pentapetalae</taxon>
        <taxon>rosids</taxon>
        <taxon>fabids</taxon>
        <taxon>Fabales</taxon>
        <taxon>Fabaceae</taxon>
        <taxon>Papilionoideae</taxon>
        <taxon>50 kb inversion clade</taxon>
        <taxon>NPAAA clade</taxon>
        <taxon>indigoferoid/millettioid clade</taxon>
        <taxon>Phaseoleae</taxon>
        <taxon>Glycine</taxon>
        <taxon>Glycine subgen. Soja</taxon>
    </lineage>
</organism>
<protein>
    <submittedName>
        <fullName evidence="2">Uncharacterized protein</fullName>
    </submittedName>
</protein>
<sequence>MTDGSWNRQQSFLPPSAMLKRPRTEYGSFFSLFLFITPFFHIFRPSKNTLRRLLLFRISKGFLNCANGSVFPISKTDLFRAAPFPLFLALSDPSLNTTPSLLISAYATTTTTPLHQSPPPLESSAPPPASLPWTPPFVVTVLTCKLGFSSALRN</sequence>
<dbReference type="EMBL" id="QZWG01000010">
    <property type="protein sequence ID" value="RZB88626.1"/>
    <property type="molecule type" value="Genomic_DNA"/>
</dbReference>
<evidence type="ECO:0000256" key="1">
    <source>
        <dbReference type="SAM" id="Phobius"/>
    </source>
</evidence>
<gene>
    <name evidence="2" type="ORF">D0Y65_027847</name>
</gene>
<keyword evidence="3" id="KW-1185">Reference proteome</keyword>
<keyword evidence="1" id="KW-0472">Membrane</keyword>
<name>A0A445IRA8_GLYSO</name>
<proteinExistence type="predicted"/>
<keyword evidence="1" id="KW-0812">Transmembrane</keyword>
<accession>A0A445IRA8</accession>
<comment type="caution">
    <text evidence="2">The sequence shown here is derived from an EMBL/GenBank/DDBJ whole genome shotgun (WGS) entry which is preliminary data.</text>
</comment>
<dbReference type="Proteomes" id="UP000289340">
    <property type="component" value="Chromosome 10"/>
</dbReference>
<evidence type="ECO:0000313" key="2">
    <source>
        <dbReference type="EMBL" id="RZB88626.1"/>
    </source>
</evidence>
<feature type="transmembrane region" description="Helical" evidence="1">
    <location>
        <begin position="26"/>
        <end position="43"/>
    </location>
</feature>
<dbReference type="AlphaFoldDB" id="A0A445IRA8"/>
<keyword evidence="1" id="KW-1133">Transmembrane helix</keyword>